<organism evidence="1 2">
    <name type="scientific">Vicia faba</name>
    <name type="common">Broad bean</name>
    <name type="synonym">Faba vulgaris</name>
    <dbReference type="NCBI Taxonomy" id="3906"/>
    <lineage>
        <taxon>Eukaryota</taxon>
        <taxon>Viridiplantae</taxon>
        <taxon>Streptophyta</taxon>
        <taxon>Embryophyta</taxon>
        <taxon>Tracheophyta</taxon>
        <taxon>Spermatophyta</taxon>
        <taxon>Magnoliopsida</taxon>
        <taxon>eudicotyledons</taxon>
        <taxon>Gunneridae</taxon>
        <taxon>Pentapetalae</taxon>
        <taxon>rosids</taxon>
        <taxon>fabids</taxon>
        <taxon>Fabales</taxon>
        <taxon>Fabaceae</taxon>
        <taxon>Papilionoideae</taxon>
        <taxon>50 kb inversion clade</taxon>
        <taxon>NPAAA clade</taxon>
        <taxon>Hologalegina</taxon>
        <taxon>IRL clade</taxon>
        <taxon>Fabeae</taxon>
        <taxon>Vicia</taxon>
    </lineage>
</organism>
<dbReference type="Proteomes" id="UP001157006">
    <property type="component" value="Chromosome 1L"/>
</dbReference>
<sequence length="141" mass="16151">MCFPLTSLKPALTSEEMLITDTTVTKREGGGGKRKLKNVDTAMLFWWHCALDLWVVLERNGDLRRFCNSKMDNKYFWTARVFWTEKVFFYFVTANGQHVFGTASSILVFGTASDKSAVWRIVNQQKYNKIGLEDGLQSGVH</sequence>
<keyword evidence="2" id="KW-1185">Reference proteome</keyword>
<accession>A0AAV0YU71</accession>
<reference evidence="1 2" key="1">
    <citation type="submission" date="2023-01" db="EMBL/GenBank/DDBJ databases">
        <authorList>
            <person name="Kreplak J."/>
        </authorList>
    </citation>
    <scope>NUCLEOTIDE SEQUENCE [LARGE SCALE GENOMIC DNA]</scope>
</reference>
<gene>
    <name evidence="1" type="ORF">VFH_I345400</name>
</gene>
<proteinExistence type="predicted"/>
<evidence type="ECO:0000313" key="2">
    <source>
        <dbReference type="Proteomes" id="UP001157006"/>
    </source>
</evidence>
<evidence type="ECO:0000313" key="1">
    <source>
        <dbReference type="EMBL" id="CAI8588393.1"/>
    </source>
</evidence>
<dbReference type="AlphaFoldDB" id="A0AAV0YU71"/>
<dbReference type="EMBL" id="OX451736">
    <property type="protein sequence ID" value="CAI8588393.1"/>
    <property type="molecule type" value="Genomic_DNA"/>
</dbReference>
<protein>
    <submittedName>
        <fullName evidence="1">Uncharacterized protein</fullName>
    </submittedName>
</protein>
<name>A0AAV0YU71_VICFA</name>